<feature type="compositionally biased region" description="Basic and acidic residues" evidence="1">
    <location>
        <begin position="87"/>
        <end position="104"/>
    </location>
</feature>
<keyword evidence="4" id="KW-1185">Reference proteome</keyword>
<feature type="compositionally biased region" description="Pro residues" evidence="1">
    <location>
        <begin position="174"/>
        <end position="185"/>
    </location>
</feature>
<dbReference type="EMBL" id="KV426263">
    <property type="protein sequence ID" value="KZV83604.1"/>
    <property type="molecule type" value="Genomic_DNA"/>
</dbReference>
<feature type="region of interest" description="Disordered" evidence="1">
    <location>
        <begin position="1"/>
        <end position="110"/>
    </location>
</feature>
<dbReference type="InParanoid" id="A0A165D160"/>
<keyword evidence="2" id="KW-1133">Transmembrane helix</keyword>
<proteinExistence type="predicted"/>
<gene>
    <name evidence="3" type="ORF">EXIGLDRAFT_309123</name>
</gene>
<name>A0A165D160_EXIGL</name>
<evidence type="ECO:0000313" key="3">
    <source>
        <dbReference type="EMBL" id="KZV83604.1"/>
    </source>
</evidence>
<feature type="transmembrane region" description="Helical" evidence="2">
    <location>
        <begin position="252"/>
        <end position="273"/>
    </location>
</feature>
<sequence length="278" mass="31271">MFHIHHPQQQPPQQPRRRARPRRPAQPQQQAPSSSSAKQQLNDKAQQPTGNGNNKRRRHNASRQRRPDSRNDETQTRRPQRRRDGKTKREPLTRPVLRAEREWSAQDVPPGLGAFVSLKRQRLDPQPSQPLAPPIQLAPPPTPCPSLPPPPSPPPKGRPRSNSFYLPNYRHVPGTPPPPRSPPRSPTRSQTLMSTDKDDRARLVAALMLNRSCRAKPLCAARRLLCFRKETSVGRSGFPTPPTVSSSSLSVLFAYSLALFGFALLSLVILVSWQSHPR</sequence>
<dbReference type="Proteomes" id="UP000077266">
    <property type="component" value="Unassembled WGS sequence"/>
</dbReference>
<feature type="region of interest" description="Disordered" evidence="1">
    <location>
        <begin position="122"/>
        <end position="197"/>
    </location>
</feature>
<evidence type="ECO:0000256" key="1">
    <source>
        <dbReference type="SAM" id="MobiDB-lite"/>
    </source>
</evidence>
<evidence type="ECO:0000313" key="4">
    <source>
        <dbReference type="Proteomes" id="UP000077266"/>
    </source>
</evidence>
<feature type="compositionally biased region" description="Low complexity" evidence="1">
    <location>
        <begin position="25"/>
        <end position="40"/>
    </location>
</feature>
<keyword evidence="2" id="KW-0812">Transmembrane</keyword>
<keyword evidence="2" id="KW-0472">Membrane</keyword>
<organism evidence="3 4">
    <name type="scientific">Exidia glandulosa HHB12029</name>
    <dbReference type="NCBI Taxonomy" id="1314781"/>
    <lineage>
        <taxon>Eukaryota</taxon>
        <taxon>Fungi</taxon>
        <taxon>Dikarya</taxon>
        <taxon>Basidiomycota</taxon>
        <taxon>Agaricomycotina</taxon>
        <taxon>Agaricomycetes</taxon>
        <taxon>Auriculariales</taxon>
        <taxon>Exidiaceae</taxon>
        <taxon>Exidia</taxon>
    </lineage>
</organism>
<feature type="compositionally biased region" description="Basic and acidic residues" evidence="1">
    <location>
        <begin position="65"/>
        <end position="76"/>
    </location>
</feature>
<reference evidence="3 4" key="1">
    <citation type="journal article" date="2016" name="Mol. Biol. Evol.">
        <title>Comparative Genomics of Early-Diverging Mushroom-Forming Fungi Provides Insights into the Origins of Lignocellulose Decay Capabilities.</title>
        <authorList>
            <person name="Nagy L.G."/>
            <person name="Riley R."/>
            <person name="Tritt A."/>
            <person name="Adam C."/>
            <person name="Daum C."/>
            <person name="Floudas D."/>
            <person name="Sun H."/>
            <person name="Yadav J.S."/>
            <person name="Pangilinan J."/>
            <person name="Larsson K.H."/>
            <person name="Matsuura K."/>
            <person name="Barry K."/>
            <person name="Labutti K."/>
            <person name="Kuo R."/>
            <person name="Ohm R.A."/>
            <person name="Bhattacharya S.S."/>
            <person name="Shirouzu T."/>
            <person name="Yoshinaga Y."/>
            <person name="Martin F.M."/>
            <person name="Grigoriev I.V."/>
            <person name="Hibbett D.S."/>
        </authorList>
    </citation>
    <scope>NUCLEOTIDE SEQUENCE [LARGE SCALE GENOMIC DNA]</scope>
    <source>
        <strain evidence="3 4">HHB12029</strain>
    </source>
</reference>
<feature type="compositionally biased region" description="Polar residues" evidence="1">
    <location>
        <begin position="42"/>
        <end position="53"/>
    </location>
</feature>
<accession>A0A165D160</accession>
<evidence type="ECO:0000256" key="2">
    <source>
        <dbReference type="SAM" id="Phobius"/>
    </source>
</evidence>
<protein>
    <submittedName>
        <fullName evidence="3">Uncharacterized protein</fullName>
    </submittedName>
</protein>
<feature type="compositionally biased region" description="Basic residues" evidence="1">
    <location>
        <begin position="54"/>
        <end position="64"/>
    </location>
</feature>
<dbReference type="AlphaFoldDB" id="A0A165D160"/>
<feature type="compositionally biased region" description="Pro residues" evidence="1">
    <location>
        <begin position="127"/>
        <end position="156"/>
    </location>
</feature>